<dbReference type="RefSeq" id="XP_010489181.1">
    <property type="nucleotide sequence ID" value="XM_010490879.2"/>
</dbReference>
<accession>A0ABM0XQ07</accession>
<keyword evidence="1" id="KW-0812">Transmembrane</keyword>
<evidence type="ECO:0000313" key="2">
    <source>
        <dbReference type="Proteomes" id="UP000694864"/>
    </source>
</evidence>
<reference evidence="3" key="2">
    <citation type="submission" date="2025-08" db="UniProtKB">
        <authorList>
            <consortium name="RefSeq"/>
        </authorList>
    </citation>
    <scope>IDENTIFICATION</scope>
    <source>
        <tissue evidence="3">Leaf</tissue>
    </source>
</reference>
<name>A0ABM0XQ07_CAMSA</name>
<evidence type="ECO:0000313" key="3">
    <source>
        <dbReference type="RefSeq" id="XP_010489181.1"/>
    </source>
</evidence>
<organism evidence="2 3">
    <name type="scientific">Camelina sativa</name>
    <name type="common">False flax</name>
    <name type="synonym">Myagrum sativum</name>
    <dbReference type="NCBI Taxonomy" id="90675"/>
    <lineage>
        <taxon>Eukaryota</taxon>
        <taxon>Viridiplantae</taxon>
        <taxon>Streptophyta</taxon>
        <taxon>Embryophyta</taxon>
        <taxon>Tracheophyta</taxon>
        <taxon>Spermatophyta</taxon>
        <taxon>Magnoliopsida</taxon>
        <taxon>eudicotyledons</taxon>
        <taxon>Gunneridae</taxon>
        <taxon>Pentapetalae</taxon>
        <taxon>rosids</taxon>
        <taxon>malvids</taxon>
        <taxon>Brassicales</taxon>
        <taxon>Brassicaceae</taxon>
        <taxon>Camelineae</taxon>
        <taxon>Camelina</taxon>
    </lineage>
</organism>
<protein>
    <submittedName>
        <fullName evidence="3">Uncharacterized protein LOC104766903</fullName>
    </submittedName>
</protein>
<feature type="transmembrane region" description="Helical" evidence="1">
    <location>
        <begin position="125"/>
        <end position="144"/>
    </location>
</feature>
<feature type="transmembrane region" description="Helical" evidence="1">
    <location>
        <begin position="65"/>
        <end position="82"/>
    </location>
</feature>
<keyword evidence="2" id="KW-1185">Reference proteome</keyword>
<keyword evidence="1" id="KW-0472">Membrane</keyword>
<feature type="transmembrane region" description="Helical" evidence="1">
    <location>
        <begin position="9"/>
        <end position="28"/>
    </location>
</feature>
<dbReference type="Proteomes" id="UP000694864">
    <property type="component" value="Chromosome 19"/>
</dbReference>
<gene>
    <name evidence="3" type="primary">LOC104766903</name>
</gene>
<keyword evidence="1" id="KW-1133">Transmembrane helix</keyword>
<proteinExistence type="predicted"/>
<sequence length="152" mass="16642">MELSKLKRLLASFILGSIAPPVIILTYASGTSVLHPIVNFLRATVHRGLSCFSMGALDVGGWKDATIEFVVWVLGLLCRWGNTTGSRPRHIRACSSTGCSPVSASVFHSFCERELRRDPFKINKWLLGVFILCVAAAATAMEVLTKRVYDAT</sequence>
<evidence type="ECO:0000256" key="1">
    <source>
        <dbReference type="SAM" id="Phobius"/>
    </source>
</evidence>
<dbReference type="GeneID" id="104766903"/>
<reference evidence="2" key="1">
    <citation type="journal article" date="2014" name="Nat. Commun.">
        <title>The emerging biofuel crop Camelina sativa retains a highly undifferentiated hexaploid genome structure.</title>
        <authorList>
            <person name="Kagale S."/>
            <person name="Koh C."/>
            <person name="Nixon J."/>
            <person name="Bollina V."/>
            <person name="Clarke W.E."/>
            <person name="Tuteja R."/>
            <person name="Spillane C."/>
            <person name="Robinson S.J."/>
            <person name="Links M.G."/>
            <person name="Clarke C."/>
            <person name="Higgins E.E."/>
            <person name="Huebert T."/>
            <person name="Sharpe A.G."/>
            <person name="Parkin I.A."/>
        </authorList>
    </citation>
    <scope>NUCLEOTIDE SEQUENCE [LARGE SCALE GENOMIC DNA]</scope>
    <source>
        <strain evidence="2">cv. DH55</strain>
    </source>
</reference>